<dbReference type="PANTHER" id="PTHR43124">
    <property type="entry name" value="PURINE EFFLUX PUMP PBUE"/>
    <property type="match status" value="1"/>
</dbReference>
<organism evidence="8 9">
    <name type="scientific">Micrococcus lylae</name>
    <dbReference type="NCBI Taxonomy" id="1273"/>
    <lineage>
        <taxon>Bacteria</taxon>
        <taxon>Bacillati</taxon>
        <taxon>Actinomycetota</taxon>
        <taxon>Actinomycetes</taxon>
        <taxon>Micrococcales</taxon>
        <taxon>Micrococcaceae</taxon>
        <taxon>Micrococcus</taxon>
    </lineage>
</organism>
<evidence type="ECO:0000256" key="4">
    <source>
        <dbReference type="ARBA" id="ARBA00022989"/>
    </source>
</evidence>
<evidence type="ECO:0000256" key="2">
    <source>
        <dbReference type="ARBA" id="ARBA00022475"/>
    </source>
</evidence>
<dbReference type="Pfam" id="PF07690">
    <property type="entry name" value="MFS_1"/>
    <property type="match status" value="1"/>
</dbReference>
<feature type="transmembrane region" description="Helical" evidence="6">
    <location>
        <begin position="94"/>
        <end position="116"/>
    </location>
</feature>
<name>A0A1R4I6I6_9MICC</name>
<evidence type="ECO:0000256" key="1">
    <source>
        <dbReference type="ARBA" id="ARBA00004651"/>
    </source>
</evidence>
<keyword evidence="4 6" id="KW-1133">Transmembrane helix</keyword>
<dbReference type="GO" id="GO:0005886">
    <property type="term" value="C:plasma membrane"/>
    <property type="evidence" value="ECO:0007669"/>
    <property type="project" value="UniProtKB-SubCell"/>
</dbReference>
<feature type="transmembrane region" description="Helical" evidence="6">
    <location>
        <begin position="62"/>
        <end position="82"/>
    </location>
</feature>
<dbReference type="InterPro" id="IPR050189">
    <property type="entry name" value="MFS_Efflux_Transporters"/>
</dbReference>
<dbReference type="InterPro" id="IPR036259">
    <property type="entry name" value="MFS_trans_sf"/>
</dbReference>
<dbReference type="RefSeq" id="WP_067191888.1">
    <property type="nucleotide sequence ID" value="NZ_CP126965.1"/>
</dbReference>
<dbReference type="EMBL" id="FUKP01000001">
    <property type="protein sequence ID" value="SJN15359.1"/>
    <property type="molecule type" value="Genomic_DNA"/>
</dbReference>
<protein>
    <submittedName>
        <fullName evidence="8">Putative transporter</fullName>
    </submittedName>
</protein>
<feature type="transmembrane region" description="Helical" evidence="6">
    <location>
        <begin position="350"/>
        <end position="371"/>
    </location>
</feature>
<feature type="transmembrane region" description="Helical" evidence="6">
    <location>
        <begin position="257"/>
        <end position="277"/>
    </location>
</feature>
<feature type="transmembrane region" description="Helical" evidence="6">
    <location>
        <begin position="176"/>
        <end position="198"/>
    </location>
</feature>
<keyword evidence="3 6" id="KW-0812">Transmembrane</keyword>
<evidence type="ECO:0000313" key="9">
    <source>
        <dbReference type="Proteomes" id="UP000196230"/>
    </source>
</evidence>
<feature type="transmembrane region" description="Helical" evidence="6">
    <location>
        <begin position="219"/>
        <end position="242"/>
    </location>
</feature>
<dbReference type="Gene3D" id="1.20.1250.20">
    <property type="entry name" value="MFS general substrate transporter like domains"/>
    <property type="match status" value="2"/>
</dbReference>
<evidence type="ECO:0000259" key="7">
    <source>
        <dbReference type="PROSITE" id="PS50850"/>
    </source>
</evidence>
<dbReference type="PROSITE" id="PS50850">
    <property type="entry name" value="MFS"/>
    <property type="match status" value="1"/>
</dbReference>
<sequence length="403" mass="41630">MHQPETSPRLTTDPRLHGRRLLWAVLALAMGSFAIGTTEFTIMGLLPEAVADLEVAPETGGVLISMYALGVVVGAPTLAAALSTVDRRRSSMLLMGLFVVGHLGSLLAPTIGWMMAARFLSGLPHGAFFSAAALAAAHLAGPARRGQAVGWVLAGLSTANLIGVPVATALGQQAGWRWMFVVVAACAALCILATWLLVPPVPAPAGSSIRSELKGLASARLWKTALVGILGFAGMFCLYTYIATLLTDIGGLAPQHIPLVLAFYGVGMVVGTLIGGAMTDRDPIRTLRLSFLLSAVFLALVYLLSPWWWAVLVPLFLVAVCGSGIAPALQVLLVDAAPESPQLAGSLNHSALNMANAIGAWVGAGLIGAGFSADVPSLAGAGVAALGLLLACTLIRRHPVHRP</sequence>
<keyword evidence="5 6" id="KW-0472">Membrane</keyword>
<dbReference type="Proteomes" id="UP000196230">
    <property type="component" value="Unassembled WGS sequence"/>
</dbReference>
<feature type="transmembrane region" description="Helical" evidence="6">
    <location>
        <begin position="122"/>
        <end position="141"/>
    </location>
</feature>
<dbReference type="GO" id="GO:0022857">
    <property type="term" value="F:transmembrane transporter activity"/>
    <property type="evidence" value="ECO:0007669"/>
    <property type="project" value="InterPro"/>
</dbReference>
<dbReference type="InterPro" id="IPR011701">
    <property type="entry name" value="MFS"/>
</dbReference>
<evidence type="ECO:0000313" key="8">
    <source>
        <dbReference type="EMBL" id="SJN15359.1"/>
    </source>
</evidence>
<gene>
    <name evidence="8" type="ORF">FM125_00130</name>
</gene>
<evidence type="ECO:0000256" key="3">
    <source>
        <dbReference type="ARBA" id="ARBA00022692"/>
    </source>
</evidence>
<feature type="transmembrane region" description="Helical" evidence="6">
    <location>
        <begin position="289"/>
        <end position="309"/>
    </location>
</feature>
<dbReference type="CDD" id="cd17324">
    <property type="entry name" value="MFS_NepI_like"/>
    <property type="match status" value="1"/>
</dbReference>
<dbReference type="SUPFAM" id="SSF103473">
    <property type="entry name" value="MFS general substrate transporter"/>
    <property type="match status" value="1"/>
</dbReference>
<comment type="subcellular location">
    <subcellularLocation>
        <location evidence="1">Cell membrane</location>
        <topology evidence="1">Multi-pass membrane protein</topology>
    </subcellularLocation>
</comment>
<dbReference type="PANTHER" id="PTHR43124:SF3">
    <property type="entry name" value="CHLORAMPHENICOL EFFLUX PUMP RV0191"/>
    <property type="match status" value="1"/>
</dbReference>
<reference evidence="8 9" key="1">
    <citation type="submission" date="2017-02" db="EMBL/GenBank/DDBJ databases">
        <authorList>
            <person name="Peterson S.W."/>
        </authorList>
    </citation>
    <scope>NUCLEOTIDE SEQUENCE [LARGE SCALE GENOMIC DNA]</scope>
    <source>
        <strain evidence="8 9">2B3F</strain>
    </source>
</reference>
<feature type="transmembrane region" description="Helical" evidence="6">
    <location>
        <begin position="21"/>
        <end position="42"/>
    </location>
</feature>
<feature type="domain" description="Major facilitator superfamily (MFS) profile" evidence="7">
    <location>
        <begin position="24"/>
        <end position="399"/>
    </location>
</feature>
<feature type="transmembrane region" description="Helical" evidence="6">
    <location>
        <begin position="377"/>
        <end position="395"/>
    </location>
</feature>
<accession>A0A1R4I6I6</accession>
<proteinExistence type="predicted"/>
<evidence type="ECO:0000256" key="5">
    <source>
        <dbReference type="ARBA" id="ARBA00023136"/>
    </source>
</evidence>
<keyword evidence="2" id="KW-1003">Cell membrane</keyword>
<dbReference type="InterPro" id="IPR020846">
    <property type="entry name" value="MFS_dom"/>
</dbReference>
<dbReference type="AlphaFoldDB" id="A0A1R4I6I6"/>
<feature type="transmembrane region" description="Helical" evidence="6">
    <location>
        <begin position="315"/>
        <end position="338"/>
    </location>
</feature>
<evidence type="ECO:0000256" key="6">
    <source>
        <dbReference type="SAM" id="Phobius"/>
    </source>
</evidence>
<feature type="transmembrane region" description="Helical" evidence="6">
    <location>
        <begin position="148"/>
        <end position="170"/>
    </location>
</feature>